<dbReference type="GO" id="GO:0008080">
    <property type="term" value="F:N-acetyltransferase activity"/>
    <property type="evidence" value="ECO:0007669"/>
    <property type="project" value="InterPro"/>
</dbReference>
<dbReference type="OrthoDB" id="5043642at2759"/>
<dbReference type="EMBL" id="UZAN01058244">
    <property type="protein sequence ID" value="VDP91954.1"/>
    <property type="molecule type" value="Genomic_DNA"/>
</dbReference>
<comment type="similarity">
    <text evidence="1">Belongs to the acetyltransferase family. GNAT subfamily.</text>
</comment>
<evidence type="ECO:0000256" key="2">
    <source>
        <dbReference type="ARBA" id="ARBA00022679"/>
    </source>
</evidence>
<evidence type="ECO:0000313" key="6">
    <source>
        <dbReference type="Proteomes" id="UP000272942"/>
    </source>
</evidence>
<dbReference type="PANTHER" id="PTHR13256">
    <property type="entry name" value="N-ACETYLTRANSFERASE 9"/>
    <property type="match status" value="1"/>
</dbReference>
<feature type="domain" description="N-acetyltransferase" evidence="4">
    <location>
        <begin position="37"/>
        <end position="120"/>
    </location>
</feature>
<keyword evidence="6" id="KW-1185">Reference proteome</keyword>
<dbReference type="AlphaFoldDB" id="A0A3P8IDJ8"/>
<dbReference type="InterPro" id="IPR000182">
    <property type="entry name" value="GNAT_dom"/>
</dbReference>
<dbReference type="Proteomes" id="UP000272942">
    <property type="component" value="Unassembled WGS sequence"/>
</dbReference>
<dbReference type="InterPro" id="IPR039135">
    <property type="entry name" value="NAT9-like"/>
</dbReference>
<organism evidence="5 6">
    <name type="scientific">Echinostoma caproni</name>
    <dbReference type="NCBI Taxonomy" id="27848"/>
    <lineage>
        <taxon>Eukaryota</taxon>
        <taxon>Metazoa</taxon>
        <taxon>Spiralia</taxon>
        <taxon>Lophotrochozoa</taxon>
        <taxon>Platyhelminthes</taxon>
        <taxon>Trematoda</taxon>
        <taxon>Digenea</taxon>
        <taxon>Plagiorchiida</taxon>
        <taxon>Echinostomata</taxon>
        <taxon>Echinostomatoidea</taxon>
        <taxon>Echinostomatidae</taxon>
        <taxon>Echinostoma</taxon>
    </lineage>
</organism>
<reference evidence="5 6" key="1">
    <citation type="submission" date="2018-11" db="EMBL/GenBank/DDBJ databases">
        <authorList>
            <consortium name="Pathogen Informatics"/>
        </authorList>
    </citation>
    <scope>NUCLEOTIDE SEQUENCE [LARGE SCALE GENOMIC DNA]</scope>
    <source>
        <strain evidence="5 6">Egypt</strain>
    </source>
</reference>
<evidence type="ECO:0000259" key="4">
    <source>
        <dbReference type="Pfam" id="PF13302"/>
    </source>
</evidence>
<protein>
    <recommendedName>
        <fullName evidence="4">N-acetyltransferase domain-containing protein</fullName>
    </recommendedName>
</protein>
<proteinExistence type="inferred from homology"/>
<dbReference type="SUPFAM" id="SSF55729">
    <property type="entry name" value="Acyl-CoA N-acyltransferases (Nat)"/>
    <property type="match status" value="1"/>
</dbReference>
<accession>A0A3P8IDJ8</accession>
<dbReference type="InterPro" id="IPR016181">
    <property type="entry name" value="Acyl_CoA_acyltransferase"/>
</dbReference>
<keyword evidence="2" id="KW-0808">Transferase</keyword>
<sequence length="136" mass="15601">MSEYEAQKQWTELDDRLTFILLDRSILPNRSRRAVAAMIGDINLFLTPQYEDSGDKEAALCEDKYELFQRVRGQGLAAEALAGFLQFVGQHLPHKLSSLVAKVSMENKPSIRLFQNRLGFVERSRLIEEHSFKLTT</sequence>
<evidence type="ECO:0000256" key="1">
    <source>
        <dbReference type="ARBA" id="ARBA00009342"/>
    </source>
</evidence>
<evidence type="ECO:0000256" key="3">
    <source>
        <dbReference type="ARBA" id="ARBA00023315"/>
    </source>
</evidence>
<dbReference type="Pfam" id="PF13302">
    <property type="entry name" value="Acetyltransf_3"/>
    <property type="match status" value="1"/>
</dbReference>
<gene>
    <name evidence="5" type="ORF">ECPE_LOCUS14682</name>
</gene>
<dbReference type="PANTHER" id="PTHR13256:SF16">
    <property type="entry name" value="ALPHA_BETA-TUBULIN-N-ACETYLTRANSFERASE 9"/>
    <property type="match status" value="1"/>
</dbReference>
<name>A0A3P8IDJ8_9TREM</name>
<dbReference type="Gene3D" id="3.40.630.30">
    <property type="match status" value="1"/>
</dbReference>
<evidence type="ECO:0000313" key="5">
    <source>
        <dbReference type="EMBL" id="VDP91954.1"/>
    </source>
</evidence>
<keyword evidence="3" id="KW-0012">Acyltransferase</keyword>